<dbReference type="Proteomes" id="UP000295345">
    <property type="component" value="Unassembled WGS sequence"/>
</dbReference>
<dbReference type="SUPFAM" id="SSF51735">
    <property type="entry name" value="NAD(P)-binding Rossmann-fold domains"/>
    <property type="match status" value="1"/>
</dbReference>
<name>A0A4R4TWC1_9ACTN</name>
<dbReference type="PIRSF" id="PIRSF015578">
    <property type="entry name" value="Myoinos-ppht_syn"/>
    <property type="match status" value="1"/>
</dbReference>
<evidence type="ECO:0000313" key="4">
    <source>
        <dbReference type="Proteomes" id="UP000295345"/>
    </source>
</evidence>
<dbReference type="GO" id="GO:0004512">
    <property type="term" value="F:inositol-3-phosphate synthase activity"/>
    <property type="evidence" value="ECO:0007669"/>
    <property type="project" value="InterPro"/>
</dbReference>
<dbReference type="Gene3D" id="3.40.50.720">
    <property type="entry name" value="NAD(P)-binding Rossmann-like Domain"/>
    <property type="match status" value="1"/>
</dbReference>
<proteinExistence type="inferred from homology"/>
<sequence>MSPHPQPSSSSPPSSSLTPRVGAWFVGARGSVATTATVGTLALRAGLGSPDGCVAELPEVAVARPPALGELITGGHELGHGSLAKRAEELAAGGVFPAHLARALSAELAEADGRIRPGAGPGGETQRAAARRIRDDIVAFRDRHGLDRVVVVDVSSTEPPAPDTAALRDLDQLERALDAGESPLSASSLYAYAAYRAGCPVVAFTPSPGPRPAALVQLAAREGLPWAGSDGKTGETLLKSALAPMFASRALTVRSWTSVNLLGGGDGRTLADPAAAESKLRTKGQGLEAILGHPVDGPMHIDYVADLGDWKTAWDHVSFEGFLGTRMQLQFTWSGCDSALAAPLVLDLVRLTARAQAAGETGPLAALGFFFKDPAGDDVAHDLGTQWRALTAWCATLGERA</sequence>
<dbReference type="GO" id="GO:0006021">
    <property type="term" value="P:inositol biosynthetic process"/>
    <property type="evidence" value="ECO:0007669"/>
    <property type="project" value="InterPro"/>
</dbReference>
<dbReference type="InterPro" id="IPR002587">
    <property type="entry name" value="Myo-inos-1-P_Synthase"/>
</dbReference>
<dbReference type="Gene3D" id="3.30.360.10">
    <property type="entry name" value="Dihydrodipicolinate Reductase, domain 2"/>
    <property type="match status" value="1"/>
</dbReference>
<reference evidence="3 4" key="1">
    <citation type="submission" date="2019-03" db="EMBL/GenBank/DDBJ databases">
        <title>Draft genome sequences of novel Actinobacteria.</title>
        <authorList>
            <person name="Sahin N."/>
            <person name="Ay H."/>
            <person name="Saygin H."/>
        </authorList>
    </citation>
    <scope>NUCLEOTIDE SEQUENCE [LARGE SCALE GENOMIC DNA]</scope>
    <source>
        <strain evidence="3 4">DSM 41900</strain>
    </source>
</reference>
<dbReference type="SUPFAM" id="SSF55347">
    <property type="entry name" value="Glyceraldehyde-3-phosphate dehydrogenase-like, C-terminal domain"/>
    <property type="match status" value="1"/>
</dbReference>
<gene>
    <name evidence="3" type="ORF">E1283_00660</name>
</gene>
<dbReference type="GO" id="GO:0008654">
    <property type="term" value="P:phospholipid biosynthetic process"/>
    <property type="evidence" value="ECO:0007669"/>
    <property type="project" value="InterPro"/>
</dbReference>
<dbReference type="Pfam" id="PF01658">
    <property type="entry name" value="Inos-1-P_synth"/>
    <property type="match status" value="1"/>
</dbReference>
<dbReference type="RefSeq" id="WP_132815401.1">
    <property type="nucleotide sequence ID" value="NZ_SMKI01000003.1"/>
</dbReference>
<protein>
    <submittedName>
        <fullName evidence="3">Myo-inositol-1-phosphate synthase</fullName>
    </submittedName>
</protein>
<comment type="caution">
    <text evidence="3">The sequence shown here is derived from an EMBL/GenBank/DDBJ whole genome shotgun (WGS) entry which is preliminary data.</text>
</comment>
<feature type="domain" description="Myo-inositol-1-phosphate synthase GAPDH-like" evidence="2">
    <location>
        <begin position="234"/>
        <end position="338"/>
    </location>
</feature>
<dbReference type="AlphaFoldDB" id="A0A4R4TWC1"/>
<evidence type="ECO:0000313" key="3">
    <source>
        <dbReference type="EMBL" id="TDC80344.1"/>
    </source>
</evidence>
<keyword evidence="4" id="KW-1185">Reference proteome</keyword>
<evidence type="ECO:0000256" key="1">
    <source>
        <dbReference type="ARBA" id="ARBA00010813"/>
    </source>
</evidence>
<evidence type="ECO:0000259" key="2">
    <source>
        <dbReference type="Pfam" id="PF01658"/>
    </source>
</evidence>
<dbReference type="OrthoDB" id="729130at2"/>
<comment type="similarity">
    <text evidence="1">Belongs to the myo-inositol 1-phosphate synthase family.</text>
</comment>
<organism evidence="3 4">
    <name type="scientific">Streptomyces hainanensis</name>
    <dbReference type="NCBI Taxonomy" id="402648"/>
    <lineage>
        <taxon>Bacteria</taxon>
        <taxon>Bacillati</taxon>
        <taxon>Actinomycetota</taxon>
        <taxon>Actinomycetes</taxon>
        <taxon>Kitasatosporales</taxon>
        <taxon>Streptomycetaceae</taxon>
        <taxon>Streptomyces</taxon>
    </lineage>
</organism>
<dbReference type="Pfam" id="PF07994">
    <property type="entry name" value="NAD_binding_5"/>
    <property type="match status" value="1"/>
</dbReference>
<dbReference type="InterPro" id="IPR013021">
    <property type="entry name" value="Myo-inos-1-P_Synthase_GAPDH"/>
</dbReference>
<accession>A0A4R4TWC1</accession>
<dbReference type="PANTHER" id="PTHR11510">
    <property type="entry name" value="MYO-INOSITOL-1 PHOSPHATE SYNTHASE"/>
    <property type="match status" value="1"/>
</dbReference>
<dbReference type="InterPro" id="IPR036291">
    <property type="entry name" value="NAD(P)-bd_dom_sf"/>
</dbReference>
<dbReference type="EMBL" id="SMKI01000003">
    <property type="protein sequence ID" value="TDC80344.1"/>
    <property type="molecule type" value="Genomic_DNA"/>
</dbReference>